<dbReference type="PRINTS" id="PR00380">
    <property type="entry name" value="KINESINHEAVY"/>
</dbReference>
<evidence type="ECO:0000259" key="17">
    <source>
        <dbReference type="PROSITE" id="PS50105"/>
    </source>
</evidence>
<dbReference type="Gene3D" id="3.40.850.10">
    <property type="entry name" value="Kinesin motor domain"/>
    <property type="match status" value="1"/>
</dbReference>
<feature type="region of interest" description="Disordered" evidence="15">
    <location>
        <begin position="650"/>
        <end position="686"/>
    </location>
</feature>
<evidence type="ECO:0000256" key="14">
    <source>
        <dbReference type="PROSITE-ProRule" id="PRU00283"/>
    </source>
</evidence>
<protein>
    <recommendedName>
        <fullName evidence="13">Kinesin-like protein KIF24</fullName>
    </recommendedName>
</protein>
<comment type="subcellular location">
    <subcellularLocation>
        <location evidence="1">Cytoplasm</location>
        <location evidence="1">Cytoskeleton</location>
        <location evidence="1">Microtubule organizing center</location>
        <location evidence="1">Centrosome</location>
        <location evidence="1">Centriole</location>
    </subcellularLocation>
</comment>
<keyword evidence="19" id="KW-1185">Reference proteome</keyword>
<dbReference type="PANTHER" id="PTHR47971:SF20">
    <property type="entry name" value="KINESIN-LIKE PROTEIN KIF24"/>
    <property type="match status" value="1"/>
</dbReference>
<keyword evidence="6" id="KW-0970">Cilium biogenesis/degradation</keyword>
<name>A0A7L0DM61_9CHAR</name>
<dbReference type="Pfam" id="PF00225">
    <property type="entry name" value="Kinesin"/>
    <property type="match status" value="1"/>
</dbReference>
<evidence type="ECO:0000256" key="2">
    <source>
        <dbReference type="ARBA" id="ARBA00022490"/>
    </source>
</evidence>
<evidence type="ECO:0000256" key="1">
    <source>
        <dbReference type="ARBA" id="ARBA00004114"/>
    </source>
</evidence>
<keyword evidence="5 14" id="KW-0547">Nucleotide-binding</keyword>
<reference evidence="18 19" key="1">
    <citation type="submission" date="2019-09" db="EMBL/GenBank/DDBJ databases">
        <title>Bird 10,000 Genomes (B10K) Project - Family phase.</title>
        <authorList>
            <person name="Zhang G."/>
        </authorList>
    </citation>
    <scope>NUCLEOTIDE SEQUENCE [LARGE SCALE GENOMIC DNA]</scope>
    <source>
        <strain evidence="18">B10K-DU-006-20</strain>
        <tissue evidence="18">Mixed tissue sample</tissue>
    </source>
</reference>
<dbReference type="SUPFAM" id="SSF52540">
    <property type="entry name" value="P-loop containing nucleoside triphosphate hydrolases"/>
    <property type="match status" value="1"/>
</dbReference>
<dbReference type="InterPro" id="IPR013761">
    <property type="entry name" value="SAM/pointed_sf"/>
</dbReference>
<keyword evidence="9" id="KW-0206">Cytoskeleton</keyword>
<proteinExistence type="inferred from homology"/>
<dbReference type="GO" id="GO:0007019">
    <property type="term" value="P:microtubule depolymerization"/>
    <property type="evidence" value="ECO:0007669"/>
    <property type="project" value="TreeGrafter"/>
</dbReference>
<feature type="compositionally biased region" description="Polar residues" evidence="15">
    <location>
        <begin position="1304"/>
        <end position="1320"/>
    </location>
</feature>
<dbReference type="EMBL" id="VXAI01000677">
    <property type="protein sequence ID" value="NXJ71786.1"/>
    <property type="molecule type" value="Genomic_DNA"/>
</dbReference>
<evidence type="ECO:0000256" key="12">
    <source>
        <dbReference type="ARBA" id="ARBA00064835"/>
    </source>
</evidence>
<keyword evidence="7 14" id="KW-0067">ATP-binding</keyword>
<dbReference type="CDD" id="cd01367">
    <property type="entry name" value="KISc_KIF2_like"/>
    <property type="match status" value="1"/>
</dbReference>
<feature type="compositionally biased region" description="Basic and acidic residues" evidence="15">
    <location>
        <begin position="1063"/>
        <end position="1075"/>
    </location>
</feature>
<dbReference type="GO" id="GO:0005814">
    <property type="term" value="C:centriole"/>
    <property type="evidence" value="ECO:0007669"/>
    <property type="project" value="UniProtKB-SubCell"/>
</dbReference>
<feature type="binding site" evidence="14">
    <location>
        <begin position="308"/>
        <end position="315"/>
    </location>
    <ligand>
        <name>ATP</name>
        <dbReference type="ChEBI" id="CHEBI:30616"/>
    </ligand>
</feature>
<feature type="non-terminal residue" evidence="18">
    <location>
        <position position="1"/>
    </location>
</feature>
<comment type="function">
    <text evidence="10">Microtubule-dependent motor protein that acts as a negative regulator of ciliogenesis by mediating recruitment of CCP110 to mother centriole in cycling cells, leading to restrict nucleation of cilia at centrioles. Mediates depolymerization of microtubules of centriolar origin, possibly to suppress aberrant cilia formation. Following activation by NEK2 involved in disassembly of primary cilium during G2/M phase but does not disassemble fully formed ciliary axonemes. As cilium assembly and disassembly is proposed to coexist in a dynamic equilibrium may suppress nascent cilium assembly and, potentially, ciliar re-assembly in cells that have already disassembled their cilia ensuring the completion of cilium removal in the later stages of the cell cycle. Plays an important role in recruiting MPHOSPH9, a negative regulator of cilia formation to the distal end of mother centriole.</text>
</comment>
<feature type="domain" description="SAM" evidence="17">
    <location>
        <begin position="6"/>
        <end position="64"/>
    </location>
</feature>
<dbReference type="GO" id="GO:0003777">
    <property type="term" value="F:microtubule motor activity"/>
    <property type="evidence" value="ECO:0007669"/>
    <property type="project" value="InterPro"/>
</dbReference>
<dbReference type="InterPro" id="IPR019821">
    <property type="entry name" value="Kinesin_motor_CS"/>
</dbReference>
<feature type="region of interest" description="Disordered" evidence="15">
    <location>
        <begin position="553"/>
        <end position="581"/>
    </location>
</feature>
<feature type="region of interest" description="Disordered" evidence="15">
    <location>
        <begin position="1050"/>
        <end position="1088"/>
    </location>
</feature>
<comment type="caution">
    <text evidence="18">The sequence shown here is derived from an EMBL/GenBank/DDBJ whole genome shotgun (WGS) entry which is preliminary data.</text>
</comment>
<evidence type="ECO:0000313" key="19">
    <source>
        <dbReference type="Proteomes" id="UP000545435"/>
    </source>
</evidence>
<keyword evidence="8 14" id="KW-0505">Motor protein</keyword>
<dbReference type="InterPro" id="IPR001752">
    <property type="entry name" value="Kinesin_motor_dom"/>
</dbReference>
<dbReference type="PROSITE" id="PS50067">
    <property type="entry name" value="KINESIN_MOTOR_2"/>
    <property type="match status" value="1"/>
</dbReference>
<evidence type="ECO:0000256" key="15">
    <source>
        <dbReference type="SAM" id="MobiDB-lite"/>
    </source>
</evidence>
<sequence>MASCLYECLCEAELEKYYPHFAAFGLQKIEELAKISMKDYTKLGVHDMNDRKRLFQLIRIIKIMQEEDIADLSKQDFQQSGLFIQPQATRSGPRRQLRFESFFEENDETVKDSEPYGSSDFNTNDKKNSVGEMLGHIQPHDSELIRLTRRDLNPAGICTKKDLSHPTVSDDIAPLLGDSEAPIIQRITHISGYNYGLPHSCTRSSTSEKETPWTESEKIRVCVRKRPLGLREERRGEVNIITVKDKETLLLHEKKEAVDLTQYILQHVFYFDEVFGESCTNQDVYMKTAHPLIQHIFNGGNATCFAYGQTGAGKTYTMIGTHRNPGLYALAAKDIFRHLEASPSRKELLVLISFYEIYCGQLYDLLNGRKRLFAREDSKHVVQIVGLREVQVDSVDLLLEVILKGGKERSTGATGVNSDSSRSHAIIQIQIKDTANRTFGRISFIDLAGSERAADARDSDRQTKMEGAEINQSLLALKECIRALDQEHAHTPFRQSKLTQVLKDSFIGNSKTCMIANVSPSHIATEHTLNTLRYADRVKELKKGIKFSTPVTSRHRTAGNLSPKRVQNSISLPLGEKSSPKKVKLGLQHPSNATKTKACAAALQPPSVPFSSTPRGIHKGHAYRGNTSSPWFHRASPVKGVLRIAHPLKKKTDGVSSNSEKNPAEKDFLIKNAATAETKEGGQGDKYMQDRPPMQCLKVQTVQPVQKQLVSRDDFSLEDGNLPSDSGQEWGNTFAKQCVETWTNLPPFQKEREEHLRLYHQQFQQPPILHQKLNYQPLERFLMQYKPQEIQVKQELSLTPTEVQSKEGMQLEDLDDSDFSEDSFSLVCSQKSMKRRNTNKCSQHSFFLHQRGQGTEEEQKGQKRQDLFFKYAIPTEEHELDDSWDCGKSSPKTEESFKNADCNKTTSDWSYDLSVESSPSNTAEKPYCLQEDPACNWKHGKDFLADHKQYKSKHRCLVYSSEGALGPEKDASNSYVSPIQKSGTPECREIDLHREEKEESTLDRQAAVAEDIKWKARKNGVNHCGSSSCSLEFTSELKGPLIASLPDYKEAADTETVSSDQEESPRVEQMSDRKTHGSQSRSEEEGWQCTRSRALTDSMLELGEQMRRGGRHCVLLHSPQRGDKWLPPACCDVKPWCCLLGSGSSKKGVAHSLFVGRDLTETSPAESTGSRAGGEGGLFLRNPTCKDYSGGRWGGADVEDSTGCSGKSNSNQGHSAELMAREINANTPEKSYFSGAPCILSVGNTGYTAQPPSQEISLVLQPESGLWKEDFSRAQDPAKSSFSNEETGLLKNKLAQSNFTQETFAADSGSGTKDNQPLTNAKSPPGTSSSSSPSAASEMGKWQREALEKAQQAVIRAHRQQLDEMASLCFKEECLINQMSAMDFQRFVTKLDEVLVLKSKCIQMMRAQVQLCLASPGTDMSLQTPPPP</sequence>
<accession>A0A7L0DM61</accession>
<dbReference type="InterPro" id="IPR027640">
    <property type="entry name" value="Kinesin-like_fam"/>
</dbReference>
<dbReference type="InterPro" id="IPR027417">
    <property type="entry name" value="P-loop_NTPase"/>
</dbReference>
<dbReference type="SUPFAM" id="SSF47769">
    <property type="entry name" value="SAM/Pointed domain"/>
    <property type="match status" value="1"/>
</dbReference>
<dbReference type="FunFam" id="1.10.150.50:FF:000052">
    <property type="entry name" value="Kinesin family member 24"/>
    <property type="match status" value="1"/>
</dbReference>
<evidence type="ECO:0000256" key="4">
    <source>
        <dbReference type="ARBA" id="ARBA00022701"/>
    </source>
</evidence>
<dbReference type="PROSITE" id="PS00411">
    <property type="entry name" value="KINESIN_MOTOR_1"/>
    <property type="match status" value="1"/>
</dbReference>
<evidence type="ECO:0000259" key="16">
    <source>
        <dbReference type="PROSITE" id="PS50067"/>
    </source>
</evidence>
<feature type="compositionally biased region" description="Low complexity" evidence="15">
    <location>
        <begin position="1321"/>
        <end position="1337"/>
    </location>
</feature>
<evidence type="ECO:0000256" key="13">
    <source>
        <dbReference type="ARBA" id="ARBA00073211"/>
    </source>
</evidence>
<evidence type="ECO:0000256" key="5">
    <source>
        <dbReference type="ARBA" id="ARBA00022741"/>
    </source>
</evidence>
<evidence type="ECO:0000256" key="11">
    <source>
        <dbReference type="ARBA" id="ARBA00061030"/>
    </source>
</evidence>
<dbReference type="GO" id="GO:0008017">
    <property type="term" value="F:microtubule binding"/>
    <property type="evidence" value="ECO:0007669"/>
    <property type="project" value="InterPro"/>
</dbReference>
<organism evidence="18 19">
    <name type="scientific">Rostratula benghalensis</name>
    <name type="common">greater painted-snipe</name>
    <dbReference type="NCBI Taxonomy" id="118793"/>
    <lineage>
        <taxon>Eukaryota</taxon>
        <taxon>Metazoa</taxon>
        <taxon>Chordata</taxon>
        <taxon>Craniata</taxon>
        <taxon>Vertebrata</taxon>
        <taxon>Euteleostomi</taxon>
        <taxon>Archelosauria</taxon>
        <taxon>Archosauria</taxon>
        <taxon>Dinosauria</taxon>
        <taxon>Saurischia</taxon>
        <taxon>Theropoda</taxon>
        <taxon>Coelurosauria</taxon>
        <taxon>Aves</taxon>
        <taxon>Neognathae</taxon>
        <taxon>Neoaves</taxon>
        <taxon>Charadriiformes</taxon>
        <taxon>Rostratulidae</taxon>
        <taxon>Rostratula</taxon>
    </lineage>
</organism>
<feature type="domain" description="Kinesin motor" evidence="16">
    <location>
        <begin position="218"/>
        <end position="541"/>
    </location>
</feature>
<dbReference type="FunFam" id="3.40.850.10:FF:000012">
    <property type="entry name" value="Kinesin-like protein"/>
    <property type="match status" value="1"/>
</dbReference>
<keyword evidence="4" id="KW-0493">Microtubule</keyword>
<feature type="non-terminal residue" evidence="18">
    <location>
        <position position="1428"/>
    </location>
</feature>
<comment type="subunit">
    <text evidence="12">Interacts with CCP110, CEP97, TALPID3. Interacts with MPHOSPH9.</text>
</comment>
<dbReference type="CDD" id="cd09541">
    <property type="entry name" value="SAM_KIF24-like"/>
    <property type="match status" value="1"/>
</dbReference>
<dbReference type="Gene3D" id="1.10.150.50">
    <property type="entry name" value="Transcription Factor, Ets-1"/>
    <property type="match status" value="1"/>
</dbReference>
<keyword evidence="3" id="KW-0597">Phosphoprotein</keyword>
<evidence type="ECO:0000313" key="18">
    <source>
        <dbReference type="EMBL" id="NXJ71786.1"/>
    </source>
</evidence>
<evidence type="ECO:0000256" key="9">
    <source>
        <dbReference type="ARBA" id="ARBA00023212"/>
    </source>
</evidence>
<dbReference type="PANTHER" id="PTHR47971">
    <property type="entry name" value="KINESIN-RELATED PROTEIN 6"/>
    <property type="match status" value="1"/>
</dbReference>
<dbReference type="InterPro" id="IPR036961">
    <property type="entry name" value="Kinesin_motor_dom_sf"/>
</dbReference>
<dbReference type="GO" id="GO:0005874">
    <property type="term" value="C:microtubule"/>
    <property type="evidence" value="ECO:0007669"/>
    <property type="project" value="UniProtKB-KW"/>
</dbReference>
<dbReference type="GO" id="GO:0030030">
    <property type="term" value="P:cell projection organization"/>
    <property type="evidence" value="ECO:0007669"/>
    <property type="project" value="UniProtKB-KW"/>
</dbReference>
<feature type="compositionally biased region" description="Basic and acidic residues" evidence="15">
    <location>
        <begin position="677"/>
        <end position="686"/>
    </location>
</feature>
<gene>
    <name evidence="18" type="primary">Kif24</name>
    <name evidence="18" type="ORF">ROSBEN_R02815</name>
</gene>
<dbReference type="SMART" id="SM00129">
    <property type="entry name" value="KISc"/>
    <property type="match status" value="1"/>
</dbReference>
<feature type="region of interest" description="Disordered" evidence="15">
    <location>
        <begin position="1304"/>
        <end position="1343"/>
    </location>
</feature>
<dbReference type="GO" id="GO:0007018">
    <property type="term" value="P:microtubule-based movement"/>
    <property type="evidence" value="ECO:0007669"/>
    <property type="project" value="InterPro"/>
</dbReference>
<keyword evidence="2" id="KW-0963">Cytoplasm</keyword>
<dbReference type="GO" id="GO:0005524">
    <property type="term" value="F:ATP binding"/>
    <property type="evidence" value="ECO:0007669"/>
    <property type="project" value="UniProtKB-UniRule"/>
</dbReference>
<evidence type="ECO:0000256" key="7">
    <source>
        <dbReference type="ARBA" id="ARBA00022840"/>
    </source>
</evidence>
<dbReference type="InterPro" id="IPR001660">
    <property type="entry name" value="SAM"/>
</dbReference>
<evidence type="ECO:0000256" key="8">
    <source>
        <dbReference type="ARBA" id="ARBA00023175"/>
    </source>
</evidence>
<evidence type="ECO:0000256" key="3">
    <source>
        <dbReference type="ARBA" id="ARBA00022553"/>
    </source>
</evidence>
<evidence type="ECO:0000256" key="6">
    <source>
        <dbReference type="ARBA" id="ARBA00022794"/>
    </source>
</evidence>
<comment type="similarity">
    <text evidence="11">Belongs to the TRAFAC class myosin-kinesin ATPase superfamily. Kinesin family. KIN-13 subfamily.</text>
</comment>
<evidence type="ECO:0000256" key="10">
    <source>
        <dbReference type="ARBA" id="ARBA00057466"/>
    </source>
</evidence>
<dbReference type="PROSITE" id="PS50105">
    <property type="entry name" value="SAM_DOMAIN"/>
    <property type="match status" value="1"/>
</dbReference>
<dbReference type="Proteomes" id="UP000545435">
    <property type="component" value="Unassembled WGS sequence"/>
</dbReference>